<evidence type="ECO:0000256" key="1">
    <source>
        <dbReference type="SAM" id="SignalP"/>
    </source>
</evidence>
<sequence length="138" mass="15916">MLPRGMCKVLLVLILATVVICSLFLRDRKNVQIPVATCGYYELLEARGNVNQCLAGSLGTYYLFKHHLFLQRQLSVRQNFSTWRPSIFTSKDGLEVSITLRYRINAKWINNELPKLNSQQEDFLESAMNNDDDMDVDI</sequence>
<organism evidence="2 3">
    <name type="scientific">Datura stramonium</name>
    <name type="common">Jimsonweed</name>
    <name type="synonym">Common thornapple</name>
    <dbReference type="NCBI Taxonomy" id="4076"/>
    <lineage>
        <taxon>Eukaryota</taxon>
        <taxon>Viridiplantae</taxon>
        <taxon>Streptophyta</taxon>
        <taxon>Embryophyta</taxon>
        <taxon>Tracheophyta</taxon>
        <taxon>Spermatophyta</taxon>
        <taxon>Magnoliopsida</taxon>
        <taxon>eudicotyledons</taxon>
        <taxon>Gunneridae</taxon>
        <taxon>Pentapetalae</taxon>
        <taxon>asterids</taxon>
        <taxon>lamiids</taxon>
        <taxon>Solanales</taxon>
        <taxon>Solanaceae</taxon>
        <taxon>Solanoideae</taxon>
        <taxon>Datureae</taxon>
        <taxon>Datura</taxon>
    </lineage>
</organism>
<comment type="caution">
    <text evidence="2">The sequence shown here is derived from an EMBL/GenBank/DDBJ whole genome shotgun (WGS) entry which is preliminary data.</text>
</comment>
<dbReference type="Proteomes" id="UP000823775">
    <property type="component" value="Unassembled WGS sequence"/>
</dbReference>
<dbReference type="EMBL" id="JACEIK010002043">
    <property type="protein sequence ID" value="MCD9558673.1"/>
    <property type="molecule type" value="Genomic_DNA"/>
</dbReference>
<keyword evidence="1" id="KW-0732">Signal</keyword>
<gene>
    <name evidence="2" type="ORF">HAX54_016205</name>
</gene>
<reference evidence="2 3" key="1">
    <citation type="journal article" date="2021" name="BMC Genomics">
        <title>Datura genome reveals duplications of psychoactive alkaloid biosynthetic genes and high mutation rate following tissue culture.</title>
        <authorList>
            <person name="Rajewski A."/>
            <person name="Carter-House D."/>
            <person name="Stajich J."/>
            <person name="Litt A."/>
        </authorList>
    </citation>
    <scope>NUCLEOTIDE SEQUENCE [LARGE SCALE GENOMIC DNA]</scope>
    <source>
        <strain evidence="2">AR-01</strain>
    </source>
</reference>
<evidence type="ECO:0000313" key="2">
    <source>
        <dbReference type="EMBL" id="MCD9558673.1"/>
    </source>
</evidence>
<proteinExistence type="predicted"/>
<protein>
    <submittedName>
        <fullName evidence="2">Uncharacterized protein</fullName>
    </submittedName>
</protein>
<feature type="signal peptide" evidence="1">
    <location>
        <begin position="1"/>
        <end position="21"/>
    </location>
</feature>
<keyword evidence="3" id="KW-1185">Reference proteome</keyword>
<name>A0ABS8UIF5_DATST</name>
<evidence type="ECO:0000313" key="3">
    <source>
        <dbReference type="Proteomes" id="UP000823775"/>
    </source>
</evidence>
<feature type="chain" id="PRO_5046977997" evidence="1">
    <location>
        <begin position="22"/>
        <end position="138"/>
    </location>
</feature>
<accession>A0ABS8UIF5</accession>